<sequence length="41" mass="4714">MDRKKMMMSSLALGAAYLLRNKNSRQQVMTQLQSMGLPKKK</sequence>
<dbReference type="Proteomes" id="UP000823486">
    <property type="component" value="Unassembled WGS sequence"/>
</dbReference>
<dbReference type="RefSeq" id="WP_275585040.1">
    <property type="nucleotide sequence ID" value="NZ_JAFBFI010000002.1"/>
</dbReference>
<proteinExistence type="predicted"/>
<evidence type="ECO:0000313" key="1">
    <source>
        <dbReference type="EMBL" id="MBM7691122.1"/>
    </source>
</evidence>
<evidence type="ECO:0000313" key="2">
    <source>
        <dbReference type="Proteomes" id="UP000823486"/>
    </source>
</evidence>
<protein>
    <recommendedName>
        <fullName evidence="3">DUF3918 domain-containing protein</fullName>
    </recommendedName>
</protein>
<evidence type="ECO:0008006" key="3">
    <source>
        <dbReference type="Google" id="ProtNLM"/>
    </source>
</evidence>
<accession>A0ABS2QDF1</accession>
<gene>
    <name evidence="1" type="ORF">JOC77_000527</name>
</gene>
<name>A0ABS2QDF1_9BACI</name>
<keyword evidence="2" id="KW-1185">Reference proteome</keyword>
<dbReference type="EMBL" id="JAFBFI010000002">
    <property type="protein sequence ID" value="MBM7691122.1"/>
    <property type="molecule type" value="Genomic_DNA"/>
</dbReference>
<organism evidence="1 2">
    <name type="scientific">Peribacillus deserti</name>
    <dbReference type="NCBI Taxonomy" id="673318"/>
    <lineage>
        <taxon>Bacteria</taxon>
        <taxon>Bacillati</taxon>
        <taxon>Bacillota</taxon>
        <taxon>Bacilli</taxon>
        <taxon>Bacillales</taxon>
        <taxon>Bacillaceae</taxon>
        <taxon>Peribacillus</taxon>
    </lineage>
</organism>
<reference evidence="1 2" key="1">
    <citation type="submission" date="2021-01" db="EMBL/GenBank/DDBJ databases">
        <title>Genomic Encyclopedia of Type Strains, Phase IV (KMG-IV): sequencing the most valuable type-strain genomes for metagenomic binning, comparative biology and taxonomic classification.</title>
        <authorList>
            <person name="Goeker M."/>
        </authorList>
    </citation>
    <scope>NUCLEOTIDE SEQUENCE [LARGE SCALE GENOMIC DNA]</scope>
    <source>
        <strain evidence="1 2">DSM 105482</strain>
    </source>
</reference>
<comment type="caution">
    <text evidence="1">The sequence shown here is derived from an EMBL/GenBank/DDBJ whole genome shotgun (WGS) entry which is preliminary data.</text>
</comment>